<name>A0A6S6QS60_9HYPH</name>
<accession>A0A6S6QS60</accession>
<dbReference type="AlphaFoldDB" id="A0A6S6QS60"/>
<dbReference type="RefSeq" id="WP_222875527.1">
    <property type="nucleotide sequence ID" value="NZ_AP023361.1"/>
</dbReference>
<keyword evidence="1" id="KW-0472">Membrane</keyword>
<feature type="transmembrane region" description="Helical" evidence="1">
    <location>
        <begin position="113"/>
        <end position="132"/>
    </location>
</feature>
<evidence type="ECO:0000313" key="2">
    <source>
        <dbReference type="EMBL" id="BCJ91909.1"/>
    </source>
</evidence>
<keyword evidence="1" id="KW-1133">Transmembrane helix</keyword>
<evidence type="ECO:0000256" key="1">
    <source>
        <dbReference type="SAM" id="Phobius"/>
    </source>
</evidence>
<keyword evidence="1" id="KW-0812">Transmembrane</keyword>
<sequence>MLALARFLADLAPHRRWEGAFRILVAASALAVVILSPDDLTTMLAGPGEDIFETLSVGLVLIGIALRVSAFGFQSVPDTALKTHGAYSVLRHPVLVSDALMGAGLIIGTQVLWFIALGAPLVLALLATAAAIRDEETARALGAIAADWRKQIPALIPDLSQWNTGGFEFSGRAALLRTMPALFAGVAGLTALEITHDVTVGAASWNFWPADWDYYLAALAASFMVIAADILVARAGRLPDSA</sequence>
<protein>
    <submittedName>
        <fullName evidence="2">Uncharacterized protein</fullName>
    </submittedName>
</protein>
<dbReference type="Proteomes" id="UP000515317">
    <property type="component" value="Chromosome"/>
</dbReference>
<keyword evidence="3" id="KW-1185">Reference proteome</keyword>
<feature type="transmembrane region" description="Helical" evidence="1">
    <location>
        <begin position="20"/>
        <end position="37"/>
    </location>
</feature>
<gene>
    <name evidence="2" type="ORF">IZ6_26440</name>
</gene>
<feature type="transmembrane region" description="Helical" evidence="1">
    <location>
        <begin position="214"/>
        <end position="233"/>
    </location>
</feature>
<dbReference type="EMBL" id="AP023361">
    <property type="protein sequence ID" value="BCJ91909.1"/>
    <property type="molecule type" value="Genomic_DNA"/>
</dbReference>
<reference evidence="2 3" key="1">
    <citation type="submission" date="2020-08" db="EMBL/GenBank/DDBJ databases">
        <title>Genome sequence of Rhizobiales bacterium strain IZ6.</title>
        <authorList>
            <person name="Nakai R."/>
            <person name="Naganuma T."/>
        </authorList>
    </citation>
    <scope>NUCLEOTIDE SEQUENCE [LARGE SCALE GENOMIC DNA]</scope>
    <source>
        <strain evidence="2 3">IZ6</strain>
    </source>
</reference>
<proteinExistence type="predicted"/>
<dbReference type="KEGG" id="tso:IZ6_26440"/>
<feature type="transmembrane region" description="Helical" evidence="1">
    <location>
        <begin position="57"/>
        <end position="77"/>
    </location>
</feature>
<organism evidence="2 3">
    <name type="scientific">Terrihabitans soli</name>
    <dbReference type="NCBI Taxonomy" id="708113"/>
    <lineage>
        <taxon>Bacteria</taxon>
        <taxon>Pseudomonadati</taxon>
        <taxon>Pseudomonadota</taxon>
        <taxon>Alphaproteobacteria</taxon>
        <taxon>Hyphomicrobiales</taxon>
        <taxon>Terrihabitans</taxon>
    </lineage>
</organism>
<dbReference type="Gene3D" id="1.20.120.1630">
    <property type="match status" value="1"/>
</dbReference>
<evidence type="ECO:0000313" key="3">
    <source>
        <dbReference type="Proteomes" id="UP000515317"/>
    </source>
</evidence>